<name>A0A1H0ZG54_9ACTN</name>
<dbReference type="EMBL" id="FNKO01000001">
    <property type="protein sequence ID" value="SDQ26417.1"/>
    <property type="molecule type" value="Genomic_DNA"/>
</dbReference>
<dbReference type="Proteomes" id="UP000199301">
    <property type="component" value="Unassembled WGS sequence"/>
</dbReference>
<accession>A0A1H0ZG54</accession>
<feature type="domain" description="Hemerythrin-like" evidence="2">
    <location>
        <begin position="10"/>
        <end position="128"/>
    </location>
</feature>
<dbReference type="PANTHER" id="PTHR35585:SF1">
    <property type="entry name" value="HHE DOMAIN PROTEIN (AFU_ORTHOLOGUE AFUA_4G00730)"/>
    <property type="match status" value="1"/>
</dbReference>
<gene>
    <name evidence="3" type="ORF">SAMN04489718_1026</name>
</gene>
<dbReference type="Gene3D" id="1.20.120.520">
    <property type="entry name" value="nmb1532 protein domain like"/>
    <property type="match status" value="1"/>
</dbReference>
<reference evidence="4" key="1">
    <citation type="submission" date="2016-10" db="EMBL/GenBank/DDBJ databases">
        <authorList>
            <person name="Varghese N."/>
            <person name="Submissions S."/>
        </authorList>
    </citation>
    <scope>NUCLEOTIDE SEQUENCE [LARGE SCALE GENOMIC DNA]</scope>
    <source>
        <strain evidence="4">DSM 45459</strain>
    </source>
</reference>
<keyword evidence="4" id="KW-1185">Reference proteome</keyword>
<evidence type="ECO:0000313" key="3">
    <source>
        <dbReference type="EMBL" id="SDQ26417.1"/>
    </source>
</evidence>
<organism evidence="3 4">
    <name type="scientific">Actinopolyspora saharensis</name>
    <dbReference type="NCBI Taxonomy" id="995062"/>
    <lineage>
        <taxon>Bacteria</taxon>
        <taxon>Bacillati</taxon>
        <taxon>Actinomycetota</taxon>
        <taxon>Actinomycetes</taxon>
        <taxon>Actinopolysporales</taxon>
        <taxon>Actinopolysporaceae</taxon>
        <taxon>Actinopolyspora</taxon>
    </lineage>
</organism>
<proteinExistence type="predicted"/>
<feature type="compositionally biased region" description="Basic and acidic residues" evidence="1">
    <location>
        <begin position="177"/>
        <end position="188"/>
    </location>
</feature>
<dbReference type="InterPro" id="IPR012312">
    <property type="entry name" value="Hemerythrin-like"/>
</dbReference>
<feature type="region of interest" description="Disordered" evidence="1">
    <location>
        <begin position="138"/>
        <end position="188"/>
    </location>
</feature>
<feature type="compositionally biased region" description="Pro residues" evidence="1">
    <location>
        <begin position="154"/>
        <end position="163"/>
    </location>
</feature>
<dbReference type="AlphaFoldDB" id="A0A1H0ZG54"/>
<dbReference type="CDD" id="cd12108">
    <property type="entry name" value="Hr-like"/>
    <property type="match status" value="1"/>
</dbReference>
<sequence length="188" mass="21407">MSQATKYSDMIGMLIEDHRNVEQAFQEFEGGIADASRRRNLVDHIITELVRHSVAEEQYLYPAARQTLENGDEIADHEISEHAEAEQLMKRLEELDSEDGQFDETTRQLISSIRHHVEDEENDLFPKLRRSCSEEQLQDLGNKIRHAKETAPTRPHPSAPDTPPANKIMDPGAGLVDKVRDALSGRER</sequence>
<dbReference type="PANTHER" id="PTHR35585">
    <property type="entry name" value="HHE DOMAIN PROTEIN (AFU_ORTHOLOGUE AFUA_4G00730)"/>
    <property type="match status" value="1"/>
</dbReference>
<protein>
    <submittedName>
        <fullName evidence="3">Hemerythrin-like domain-containing protein</fullName>
    </submittedName>
</protein>
<evidence type="ECO:0000259" key="2">
    <source>
        <dbReference type="Pfam" id="PF01814"/>
    </source>
</evidence>
<evidence type="ECO:0000256" key="1">
    <source>
        <dbReference type="SAM" id="MobiDB-lite"/>
    </source>
</evidence>
<evidence type="ECO:0000313" key="4">
    <source>
        <dbReference type="Proteomes" id="UP000199301"/>
    </source>
</evidence>
<dbReference type="RefSeq" id="WP_217637719.1">
    <property type="nucleotide sequence ID" value="NZ_FNKO01000001.1"/>
</dbReference>
<dbReference type="Pfam" id="PF01814">
    <property type="entry name" value="Hemerythrin"/>
    <property type="match status" value="1"/>
</dbReference>
<dbReference type="STRING" id="995062.SAMN04489718_1026"/>